<dbReference type="Proteomes" id="UP001153269">
    <property type="component" value="Unassembled WGS sequence"/>
</dbReference>
<organism evidence="1 2">
    <name type="scientific">Pleuronectes platessa</name>
    <name type="common">European plaice</name>
    <dbReference type="NCBI Taxonomy" id="8262"/>
    <lineage>
        <taxon>Eukaryota</taxon>
        <taxon>Metazoa</taxon>
        <taxon>Chordata</taxon>
        <taxon>Craniata</taxon>
        <taxon>Vertebrata</taxon>
        <taxon>Euteleostomi</taxon>
        <taxon>Actinopterygii</taxon>
        <taxon>Neopterygii</taxon>
        <taxon>Teleostei</taxon>
        <taxon>Neoteleostei</taxon>
        <taxon>Acanthomorphata</taxon>
        <taxon>Carangaria</taxon>
        <taxon>Pleuronectiformes</taxon>
        <taxon>Pleuronectoidei</taxon>
        <taxon>Pleuronectidae</taxon>
        <taxon>Pleuronectes</taxon>
    </lineage>
</organism>
<reference evidence="1" key="1">
    <citation type="submission" date="2020-03" db="EMBL/GenBank/DDBJ databases">
        <authorList>
            <person name="Weist P."/>
        </authorList>
    </citation>
    <scope>NUCLEOTIDE SEQUENCE</scope>
</reference>
<dbReference type="EMBL" id="CADEAL010003952">
    <property type="protein sequence ID" value="CAB1447589.1"/>
    <property type="molecule type" value="Genomic_DNA"/>
</dbReference>
<proteinExistence type="predicted"/>
<accession>A0A9N7VDT7</accession>
<evidence type="ECO:0000313" key="1">
    <source>
        <dbReference type="EMBL" id="CAB1447589.1"/>
    </source>
</evidence>
<gene>
    <name evidence="1" type="ORF">PLEPLA_LOCUS35272</name>
</gene>
<comment type="caution">
    <text evidence="1">The sequence shown here is derived from an EMBL/GenBank/DDBJ whole genome shotgun (WGS) entry which is preliminary data.</text>
</comment>
<evidence type="ECO:0000313" key="2">
    <source>
        <dbReference type="Proteomes" id="UP001153269"/>
    </source>
</evidence>
<keyword evidence="2" id="KW-1185">Reference proteome</keyword>
<protein>
    <submittedName>
        <fullName evidence="1">Uncharacterized protein</fullName>
    </submittedName>
</protein>
<dbReference type="AlphaFoldDB" id="A0A9N7VDT7"/>
<sequence length="85" mass="9455">MLQPTQPPLLGNANHSSGMSAHFVLLSFSPHASLSITINPLARRPPGSLASAALHHSIQEKRIAQHFDWMSHYRCQKEDWNTDLG</sequence>
<name>A0A9N7VDT7_PLEPL</name>